<dbReference type="PANTHER" id="PTHR35089">
    <property type="entry name" value="CHAPERONE PROTEIN SKP"/>
    <property type="match status" value="1"/>
</dbReference>
<organism evidence="4 5">
    <name type="scientific">Tenacibaculum pelagium</name>
    <dbReference type="NCBI Taxonomy" id="2759527"/>
    <lineage>
        <taxon>Bacteria</taxon>
        <taxon>Pseudomonadati</taxon>
        <taxon>Bacteroidota</taxon>
        <taxon>Flavobacteriia</taxon>
        <taxon>Flavobacteriales</taxon>
        <taxon>Flavobacteriaceae</taxon>
        <taxon>Tenacibaculum</taxon>
    </lineage>
</organism>
<comment type="similarity">
    <text evidence="1">Belongs to the Skp family.</text>
</comment>
<dbReference type="GO" id="GO:0051082">
    <property type="term" value="F:unfolded protein binding"/>
    <property type="evidence" value="ECO:0007669"/>
    <property type="project" value="InterPro"/>
</dbReference>
<protein>
    <submittedName>
        <fullName evidence="4">OmpH family outer membrane protein</fullName>
    </submittedName>
</protein>
<keyword evidence="5" id="KW-1185">Reference proteome</keyword>
<evidence type="ECO:0000256" key="3">
    <source>
        <dbReference type="SAM" id="SignalP"/>
    </source>
</evidence>
<dbReference type="InterPro" id="IPR005632">
    <property type="entry name" value="Chaperone_Skp"/>
</dbReference>
<dbReference type="RefSeq" id="WP_182123543.1">
    <property type="nucleotide sequence ID" value="NZ_JACGLS010000001.1"/>
</dbReference>
<dbReference type="Proteomes" id="UP000563906">
    <property type="component" value="Unassembled WGS sequence"/>
</dbReference>
<gene>
    <name evidence="4" type="ORF">H3Z83_00615</name>
</gene>
<dbReference type="SMART" id="SM00935">
    <property type="entry name" value="OmpH"/>
    <property type="match status" value="1"/>
</dbReference>
<name>A0A839AKL2_9FLAO</name>
<dbReference type="InterPro" id="IPR024930">
    <property type="entry name" value="Skp_dom_sf"/>
</dbReference>
<dbReference type="SUPFAM" id="SSF111384">
    <property type="entry name" value="OmpH-like"/>
    <property type="match status" value="1"/>
</dbReference>
<dbReference type="GO" id="GO:0005829">
    <property type="term" value="C:cytosol"/>
    <property type="evidence" value="ECO:0007669"/>
    <property type="project" value="TreeGrafter"/>
</dbReference>
<feature type="chain" id="PRO_5032807930" evidence="3">
    <location>
        <begin position="20"/>
        <end position="167"/>
    </location>
</feature>
<dbReference type="PANTHER" id="PTHR35089:SF1">
    <property type="entry name" value="CHAPERONE PROTEIN SKP"/>
    <property type="match status" value="1"/>
</dbReference>
<sequence>MKSKILFLAVTLLSTITFSQTKLGTVNSDLIIGKMPQMKNVLRRVENYGKKLDSTFQIKAKEYKAKVDSFKAEEDIMTETDKNNRIQELQNMEQEIGKFRKNGSTMLQVQRDNNMRPLYKKLSETIAEVAKANGYTQILTTNGNQFGYIDEKFDITQLVLDKLGIKE</sequence>
<evidence type="ECO:0000313" key="4">
    <source>
        <dbReference type="EMBL" id="MBA6155027.1"/>
    </source>
</evidence>
<evidence type="ECO:0000313" key="5">
    <source>
        <dbReference type="Proteomes" id="UP000563906"/>
    </source>
</evidence>
<dbReference type="Pfam" id="PF03938">
    <property type="entry name" value="OmpH"/>
    <property type="match status" value="1"/>
</dbReference>
<dbReference type="AlphaFoldDB" id="A0A839AKL2"/>
<proteinExistence type="inferred from homology"/>
<dbReference type="EMBL" id="JACGLS010000001">
    <property type="protein sequence ID" value="MBA6155027.1"/>
    <property type="molecule type" value="Genomic_DNA"/>
</dbReference>
<comment type="caution">
    <text evidence="4">The sequence shown here is derived from an EMBL/GenBank/DDBJ whole genome shotgun (WGS) entry which is preliminary data.</text>
</comment>
<dbReference type="GO" id="GO:0050821">
    <property type="term" value="P:protein stabilization"/>
    <property type="evidence" value="ECO:0007669"/>
    <property type="project" value="TreeGrafter"/>
</dbReference>
<evidence type="ECO:0000256" key="2">
    <source>
        <dbReference type="ARBA" id="ARBA00022729"/>
    </source>
</evidence>
<reference evidence="4 5" key="1">
    <citation type="submission" date="2020-07" db="EMBL/GenBank/DDBJ databases">
        <title>Bacterium isolated from marine sediment.</title>
        <authorList>
            <person name="Shang D."/>
            <person name="Du Z.-J."/>
        </authorList>
    </citation>
    <scope>NUCLEOTIDE SEQUENCE [LARGE SCALE GENOMIC DNA]</scope>
    <source>
        <strain evidence="4 5">S7007</strain>
    </source>
</reference>
<evidence type="ECO:0000256" key="1">
    <source>
        <dbReference type="ARBA" id="ARBA00009091"/>
    </source>
</evidence>
<keyword evidence="2 3" id="KW-0732">Signal</keyword>
<feature type="signal peptide" evidence="3">
    <location>
        <begin position="1"/>
        <end position="19"/>
    </location>
</feature>
<accession>A0A839AKL2</accession>
<dbReference type="Gene3D" id="3.30.910.20">
    <property type="entry name" value="Skp domain"/>
    <property type="match status" value="1"/>
</dbReference>